<name>A0AAV7WG57_PLEWA</name>
<feature type="non-terminal residue" evidence="2">
    <location>
        <position position="77"/>
    </location>
</feature>
<evidence type="ECO:0000256" key="1">
    <source>
        <dbReference type="SAM" id="MobiDB-lite"/>
    </source>
</evidence>
<sequence>TRQTPPAHDTARIPSIKSGSTTVEEWERDVMQTMQCCQGGHGPFDLYLPGPKRSTSPTAETSFEYKWVTLLSASSDE</sequence>
<evidence type="ECO:0000313" key="2">
    <source>
        <dbReference type="EMBL" id="KAJ1211553.1"/>
    </source>
</evidence>
<evidence type="ECO:0000313" key="3">
    <source>
        <dbReference type="Proteomes" id="UP001066276"/>
    </source>
</evidence>
<keyword evidence="3" id="KW-1185">Reference proteome</keyword>
<accession>A0AAV7WG57</accession>
<organism evidence="2 3">
    <name type="scientific">Pleurodeles waltl</name>
    <name type="common">Iberian ribbed newt</name>
    <dbReference type="NCBI Taxonomy" id="8319"/>
    <lineage>
        <taxon>Eukaryota</taxon>
        <taxon>Metazoa</taxon>
        <taxon>Chordata</taxon>
        <taxon>Craniata</taxon>
        <taxon>Vertebrata</taxon>
        <taxon>Euteleostomi</taxon>
        <taxon>Amphibia</taxon>
        <taxon>Batrachia</taxon>
        <taxon>Caudata</taxon>
        <taxon>Salamandroidea</taxon>
        <taxon>Salamandridae</taxon>
        <taxon>Pleurodelinae</taxon>
        <taxon>Pleurodeles</taxon>
    </lineage>
</organism>
<gene>
    <name evidence="2" type="ORF">NDU88_006911</name>
</gene>
<dbReference type="Proteomes" id="UP001066276">
    <property type="component" value="Chromosome 1_2"/>
</dbReference>
<feature type="non-terminal residue" evidence="2">
    <location>
        <position position="1"/>
    </location>
</feature>
<feature type="region of interest" description="Disordered" evidence="1">
    <location>
        <begin position="1"/>
        <end position="21"/>
    </location>
</feature>
<comment type="caution">
    <text evidence="2">The sequence shown here is derived from an EMBL/GenBank/DDBJ whole genome shotgun (WGS) entry which is preliminary data.</text>
</comment>
<protein>
    <submittedName>
        <fullName evidence="2">Uncharacterized protein</fullName>
    </submittedName>
</protein>
<dbReference type="AlphaFoldDB" id="A0AAV7WG57"/>
<proteinExistence type="predicted"/>
<reference evidence="2" key="1">
    <citation type="journal article" date="2022" name="bioRxiv">
        <title>Sequencing and chromosome-scale assembly of the giantPleurodeles waltlgenome.</title>
        <authorList>
            <person name="Brown T."/>
            <person name="Elewa A."/>
            <person name="Iarovenko S."/>
            <person name="Subramanian E."/>
            <person name="Araus A.J."/>
            <person name="Petzold A."/>
            <person name="Susuki M."/>
            <person name="Suzuki K.-i.T."/>
            <person name="Hayashi T."/>
            <person name="Toyoda A."/>
            <person name="Oliveira C."/>
            <person name="Osipova E."/>
            <person name="Leigh N.D."/>
            <person name="Simon A."/>
            <person name="Yun M.H."/>
        </authorList>
    </citation>
    <scope>NUCLEOTIDE SEQUENCE</scope>
    <source>
        <strain evidence="2">20211129_DDA</strain>
        <tissue evidence="2">Liver</tissue>
    </source>
</reference>
<dbReference type="EMBL" id="JANPWB010000002">
    <property type="protein sequence ID" value="KAJ1211553.1"/>
    <property type="molecule type" value="Genomic_DNA"/>
</dbReference>